<protein>
    <submittedName>
        <fullName evidence="2">Uncharacterized protein</fullName>
    </submittedName>
</protein>
<dbReference type="AlphaFoldDB" id="D6STS5"/>
<comment type="caution">
    <text evidence="2">The sequence shown here is derived from an EMBL/GenBank/DDBJ whole genome shotgun (WGS) entry which is preliminary data.</text>
</comment>
<accession>D6STS5</accession>
<proteinExistence type="predicted"/>
<dbReference type="Proteomes" id="UP000005496">
    <property type="component" value="Unassembled WGS sequence"/>
</dbReference>
<evidence type="ECO:0000256" key="1">
    <source>
        <dbReference type="SAM" id="MobiDB-lite"/>
    </source>
</evidence>
<reference evidence="2" key="1">
    <citation type="submission" date="2010-05" db="EMBL/GenBank/DDBJ databases">
        <title>The draft genome of Desulfonatronospira thiodismutans ASO3-1.</title>
        <authorList>
            <consortium name="US DOE Joint Genome Institute (JGI-PGF)"/>
            <person name="Lucas S."/>
            <person name="Copeland A."/>
            <person name="Lapidus A."/>
            <person name="Cheng J.-F."/>
            <person name="Bruce D."/>
            <person name="Goodwin L."/>
            <person name="Pitluck S."/>
            <person name="Chertkov O."/>
            <person name="Brettin T."/>
            <person name="Detter J.C."/>
            <person name="Han C."/>
            <person name="Land M.L."/>
            <person name="Hauser L."/>
            <person name="Kyrpides N."/>
            <person name="Mikhailova N."/>
            <person name="Muyzer G."/>
            <person name="Woyke T."/>
        </authorList>
    </citation>
    <scope>NUCLEOTIDE SEQUENCE [LARGE SCALE GENOMIC DNA]</scope>
    <source>
        <strain evidence="2">ASO3-1</strain>
    </source>
</reference>
<gene>
    <name evidence="2" type="ORF">Dthio_PD1431</name>
</gene>
<keyword evidence="3" id="KW-1185">Reference proteome</keyword>
<organism evidence="2 3">
    <name type="scientific">Desulfonatronospira thiodismutans ASO3-1</name>
    <dbReference type="NCBI Taxonomy" id="555779"/>
    <lineage>
        <taxon>Bacteria</taxon>
        <taxon>Pseudomonadati</taxon>
        <taxon>Thermodesulfobacteriota</taxon>
        <taxon>Desulfovibrionia</taxon>
        <taxon>Desulfovibrionales</taxon>
        <taxon>Desulfonatronovibrionaceae</taxon>
        <taxon>Desulfonatronospira</taxon>
    </lineage>
</organism>
<sequence>MVYFIAKLDTVGPGLLQAKSAGAISELPFASRKDARRAAIAYAGEEALANGSLVILEQEGEGGVSVWEAFEDGPGEEDGPWAEGWEDRCSV</sequence>
<name>D6STS5_9BACT</name>
<evidence type="ECO:0000313" key="3">
    <source>
        <dbReference type="Proteomes" id="UP000005496"/>
    </source>
</evidence>
<feature type="region of interest" description="Disordered" evidence="1">
    <location>
        <begin position="70"/>
        <end position="91"/>
    </location>
</feature>
<feature type="compositionally biased region" description="Acidic residues" evidence="1">
    <location>
        <begin position="70"/>
        <end position="80"/>
    </location>
</feature>
<dbReference type="EMBL" id="ACJN02000003">
    <property type="protein sequence ID" value="EFI34091.1"/>
    <property type="molecule type" value="Genomic_DNA"/>
</dbReference>
<dbReference type="RefSeq" id="WP_008871440.1">
    <property type="nucleotide sequence ID" value="NZ_ACJN02000003.1"/>
</dbReference>
<evidence type="ECO:0000313" key="2">
    <source>
        <dbReference type="EMBL" id="EFI34091.1"/>
    </source>
</evidence>